<dbReference type="FunFam" id="3.30.1440.10:FF:000001">
    <property type="entry name" value="50S ribosomal protein L5"/>
    <property type="match status" value="1"/>
</dbReference>
<feature type="domain" description="Large ribosomal subunit protein uL5 C-terminal" evidence="10">
    <location>
        <begin position="90"/>
        <end position="182"/>
    </location>
</feature>
<dbReference type="Pfam" id="PF00281">
    <property type="entry name" value="Ribosomal_L5"/>
    <property type="match status" value="1"/>
</dbReference>
<dbReference type="GO" id="GO:0003735">
    <property type="term" value="F:structural constituent of ribosome"/>
    <property type="evidence" value="ECO:0007669"/>
    <property type="project" value="InterPro"/>
</dbReference>
<dbReference type="SUPFAM" id="SSF55282">
    <property type="entry name" value="RL5-like"/>
    <property type="match status" value="1"/>
</dbReference>
<dbReference type="EMBL" id="MK561359">
    <property type="protein sequence ID" value="QDH81748.1"/>
    <property type="molecule type" value="Genomic_DNA"/>
</dbReference>
<dbReference type="GeneID" id="40868942"/>
<comment type="subcellular location">
    <subcellularLocation>
        <location evidence="7">Plastid</location>
        <location evidence="7">Chloroplast</location>
    </subcellularLocation>
</comment>
<keyword evidence="4 11" id="KW-0934">Plastid</keyword>
<dbReference type="GO" id="GO:0009507">
    <property type="term" value="C:chloroplast"/>
    <property type="evidence" value="ECO:0007669"/>
    <property type="project" value="UniProtKB-SubCell"/>
</dbReference>
<evidence type="ECO:0000259" key="10">
    <source>
        <dbReference type="Pfam" id="PF00673"/>
    </source>
</evidence>
<keyword evidence="6 7" id="KW-0687">Ribonucleoprotein</keyword>
<evidence type="ECO:0000256" key="1">
    <source>
        <dbReference type="ARBA" id="ARBA00003898"/>
    </source>
</evidence>
<evidence type="ECO:0000256" key="8">
    <source>
        <dbReference type="RuleBase" id="RU003930"/>
    </source>
</evidence>
<evidence type="ECO:0000313" key="11">
    <source>
        <dbReference type="EMBL" id="QDH81748.1"/>
    </source>
</evidence>
<gene>
    <name evidence="7 11" type="primary">rpl5</name>
</gene>
<comment type="similarity">
    <text evidence="2 7 8">Belongs to the universal ribosomal protein uL5 family.</text>
</comment>
<keyword evidence="5 7" id="KW-0689">Ribosomal protein</keyword>
<dbReference type="Pfam" id="PF00673">
    <property type="entry name" value="Ribosomal_L5_C"/>
    <property type="match status" value="1"/>
</dbReference>
<evidence type="ECO:0000256" key="3">
    <source>
        <dbReference type="ARBA" id="ARBA00011505"/>
    </source>
</evidence>
<dbReference type="GO" id="GO:0019843">
    <property type="term" value="F:rRNA binding"/>
    <property type="evidence" value="ECO:0007669"/>
    <property type="project" value="UniProtKB-UniRule"/>
</dbReference>
<protein>
    <recommendedName>
        <fullName evidence="7">Large ribosomal subunit protein uL5c</fullName>
    </recommendedName>
</protein>
<geneLocation type="chloroplast" evidence="11"/>
<reference evidence="11" key="1">
    <citation type="submission" date="2019-02" db="EMBL/GenBank/DDBJ databases">
        <title>Dictyochophyceae plastid genomes reveal unusual variability of their organisation.</title>
        <authorList>
            <person name="Han K.Y."/>
            <person name="Maciszewski K."/>
            <person name="Graf L."/>
            <person name="Andersen R.A."/>
            <person name="Karnkowska A."/>
            <person name="Yoon H.S."/>
        </authorList>
    </citation>
    <scope>NUCLEOTIDE SEQUENCE</scope>
</reference>
<evidence type="ECO:0000256" key="4">
    <source>
        <dbReference type="ARBA" id="ARBA00022640"/>
    </source>
</evidence>
<dbReference type="InterPro" id="IPR031310">
    <property type="entry name" value="Ribosomal_uL5_N"/>
</dbReference>
<dbReference type="NCBIfam" id="NF000585">
    <property type="entry name" value="PRK00010.1"/>
    <property type="match status" value="1"/>
</dbReference>
<dbReference type="InterPro" id="IPR022803">
    <property type="entry name" value="Ribosomal_uL5_dom_sf"/>
</dbReference>
<evidence type="ECO:0000256" key="7">
    <source>
        <dbReference type="HAMAP-Rule" id="MF_01333"/>
    </source>
</evidence>
<organism evidence="11">
    <name type="scientific">Octactis speculum</name>
    <dbReference type="NCBI Taxonomy" id="3111310"/>
    <lineage>
        <taxon>Eukaryota</taxon>
        <taxon>Sar</taxon>
        <taxon>Stramenopiles</taxon>
        <taxon>Ochrophyta</taxon>
        <taxon>Dictyochophyceae</taxon>
        <taxon>Dictyochales</taxon>
        <taxon>Dictyochaceae</taxon>
        <taxon>Octactis</taxon>
    </lineage>
</organism>
<name>A0A514CPL7_9STRA</name>
<evidence type="ECO:0000256" key="2">
    <source>
        <dbReference type="ARBA" id="ARBA00008553"/>
    </source>
</evidence>
<accession>A0A514CPL7</accession>
<feature type="domain" description="Large ribosomal subunit protein uL5 N-terminal" evidence="9">
    <location>
        <begin position="29"/>
        <end position="85"/>
    </location>
</feature>
<comment type="function">
    <text evidence="1 7">Binds 5S rRNA, forms part of the central protuberance of the 50S subunit.</text>
</comment>
<dbReference type="HAMAP" id="MF_01333_B">
    <property type="entry name" value="Ribosomal_uL5_B"/>
    <property type="match status" value="1"/>
</dbReference>
<dbReference type="InterPro" id="IPR020930">
    <property type="entry name" value="Ribosomal_uL5_bac-type"/>
</dbReference>
<keyword evidence="7" id="KW-0699">rRNA-binding</keyword>
<sequence length="185" mass="21386">MDLHYDKKTRDLYREEISPFLKEKFDYKNNLEIPKIEKIVINRGLGVNASNNKLLQKSIEEFRLITGQQPIVTIAKNSIAGFKVREQMSLGLKVTLRKEKMYTFLDRFINLTLPRIRDFQGLDTTKFDSDGNYNLGIKDQLIFPEIEYEQVDQILGLNISIVTTAKSIEESKSLLTQIGLPFPKV</sequence>
<dbReference type="RefSeq" id="YP_009677087.1">
    <property type="nucleotide sequence ID" value="NC_043929.1"/>
</dbReference>
<dbReference type="GO" id="GO:0005840">
    <property type="term" value="C:ribosome"/>
    <property type="evidence" value="ECO:0007669"/>
    <property type="project" value="UniProtKB-KW"/>
</dbReference>
<keyword evidence="11" id="KW-0150">Chloroplast</keyword>
<dbReference type="AlphaFoldDB" id="A0A514CPL7"/>
<dbReference type="Gene3D" id="3.30.1440.10">
    <property type="match status" value="1"/>
</dbReference>
<proteinExistence type="inferred from homology"/>
<dbReference type="InterPro" id="IPR002132">
    <property type="entry name" value="Ribosomal_uL5"/>
</dbReference>
<dbReference type="PIRSF" id="PIRSF002161">
    <property type="entry name" value="Ribosomal_L5"/>
    <property type="match status" value="1"/>
</dbReference>
<dbReference type="GO" id="GO:0006412">
    <property type="term" value="P:translation"/>
    <property type="evidence" value="ECO:0007669"/>
    <property type="project" value="UniProtKB-UniRule"/>
</dbReference>
<comment type="subunit">
    <text evidence="3 7">Part of the 50S ribosomal subunit; contacts the 5S rRNA.</text>
</comment>
<evidence type="ECO:0000256" key="6">
    <source>
        <dbReference type="ARBA" id="ARBA00023274"/>
    </source>
</evidence>
<dbReference type="GO" id="GO:1990904">
    <property type="term" value="C:ribonucleoprotein complex"/>
    <property type="evidence" value="ECO:0007669"/>
    <property type="project" value="UniProtKB-KW"/>
</dbReference>
<evidence type="ECO:0000256" key="5">
    <source>
        <dbReference type="ARBA" id="ARBA00022980"/>
    </source>
</evidence>
<dbReference type="PANTHER" id="PTHR11994">
    <property type="entry name" value="60S RIBOSOMAL PROTEIN L11-RELATED"/>
    <property type="match status" value="1"/>
</dbReference>
<keyword evidence="7" id="KW-0694">RNA-binding</keyword>
<dbReference type="InterPro" id="IPR031309">
    <property type="entry name" value="Ribosomal_uL5_C"/>
</dbReference>
<evidence type="ECO:0000259" key="9">
    <source>
        <dbReference type="Pfam" id="PF00281"/>
    </source>
</evidence>